<feature type="domain" description="GPI-anchored protein LLG1-like" evidence="2">
    <location>
        <begin position="230"/>
        <end position="305"/>
    </location>
</feature>
<feature type="domain" description="GPI-anchored protein LLG1-like" evidence="2">
    <location>
        <begin position="83"/>
        <end position="148"/>
    </location>
</feature>
<evidence type="ECO:0000259" key="2">
    <source>
        <dbReference type="Pfam" id="PF26578"/>
    </source>
</evidence>
<dbReference type="Pfam" id="PF26578">
    <property type="entry name" value="LLG1"/>
    <property type="match status" value="2"/>
</dbReference>
<organism evidence="3">
    <name type="scientific">Oryza glumipatula</name>
    <dbReference type="NCBI Taxonomy" id="40148"/>
    <lineage>
        <taxon>Eukaryota</taxon>
        <taxon>Viridiplantae</taxon>
        <taxon>Streptophyta</taxon>
        <taxon>Embryophyta</taxon>
        <taxon>Tracheophyta</taxon>
        <taxon>Spermatophyta</taxon>
        <taxon>Magnoliopsida</taxon>
        <taxon>Liliopsida</taxon>
        <taxon>Poales</taxon>
        <taxon>Poaceae</taxon>
        <taxon>BOP clade</taxon>
        <taxon>Oryzoideae</taxon>
        <taxon>Oryzeae</taxon>
        <taxon>Oryzinae</taxon>
        <taxon>Oryza</taxon>
    </lineage>
</organism>
<dbReference type="InterPro" id="IPR039307">
    <property type="entry name" value="LORELEI-like"/>
</dbReference>
<evidence type="ECO:0000313" key="4">
    <source>
        <dbReference type="Proteomes" id="UP000026961"/>
    </source>
</evidence>
<dbReference type="STRING" id="40148.A0A0D9ZMR2"/>
<keyword evidence="1" id="KW-0732">Signal</keyword>
<name>A0A0D9ZMR2_9ORYZ</name>
<evidence type="ECO:0000256" key="1">
    <source>
        <dbReference type="SAM" id="SignalP"/>
    </source>
</evidence>
<sequence length="307" mass="32814">MTGMGSSIGRATIFYCVALSMIAGAAATQVPPTEAESVEELASSAFKADTLPSASRKLMAVSDVPLAPVCPVRFDKMKGPAIELGKKCKTTGVKVCCEAFKTFACPHNKLINDVNNGCADEMFYTIHTYGQLPPGTIFKKCLEGPHGMKSCWESQARMGSSTILFYCVALSVVAAAAVVSSAAEEAEGPQDEAGRFLSAATLASSDSDAKTSRRALTSQEEIIAKPCPVEFEQVKGFGELGAKCNDKQTMKECCELFKKIACPYNHLLNDITNVCANEFFYLIHTKGKLQPGTILENCNEGPMGINC</sequence>
<feature type="chain" id="PRO_5002352780" description="GPI-anchored protein LLG1-like domain-containing protein" evidence="1">
    <location>
        <begin position="28"/>
        <end position="307"/>
    </location>
</feature>
<dbReference type="AlphaFoldDB" id="A0A0D9ZMR2"/>
<dbReference type="PANTHER" id="PTHR31533:SF37">
    <property type="entry name" value="OS04G0500300 PROTEIN"/>
    <property type="match status" value="1"/>
</dbReference>
<dbReference type="HOGENOM" id="CLU_907283_0_0_1"/>
<dbReference type="Gramene" id="OGLUM04G17670.1">
    <property type="protein sequence ID" value="OGLUM04G17670.1"/>
    <property type="gene ID" value="OGLUM04G17670"/>
</dbReference>
<accession>A0A0D9ZMR2</accession>
<dbReference type="Proteomes" id="UP000026961">
    <property type="component" value="Chromosome 4"/>
</dbReference>
<proteinExistence type="predicted"/>
<dbReference type="PANTHER" id="PTHR31533">
    <property type="entry name" value="GPI-ANCHORED PROTEIN LLG1-RELATED-RELATED"/>
    <property type="match status" value="1"/>
</dbReference>
<reference evidence="3" key="1">
    <citation type="submission" date="2015-04" db="UniProtKB">
        <authorList>
            <consortium name="EnsemblPlants"/>
        </authorList>
    </citation>
    <scope>IDENTIFICATION</scope>
</reference>
<dbReference type="InterPro" id="IPR058888">
    <property type="entry name" value="LLG1-like"/>
</dbReference>
<reference evidence="3" key="2">
    <citation type="submission" date="2018-05" db="EMBL/GenBank/DDBJ databases">
        <title>OgluRS3 (Oryza glumaepatula Reference Sequence Version 3).</title>
        <authorList>
            <person name="Zhang J."/>
            <person name="Kudrna D."/>
            <person name="Lee S."/>
            <person name="Talag J."/>
            <person name="Welchert J."/>
            <person name="Wing R.A."/>
        </authorList>
    </citation>
    <scope>NUCLEOTIDE SEQUENCE [LARGE SCALE GENOMIC DNA]</scope>
</reference>
<dbReference type="EnsemblPlants" id="OGLUM04G17670.1">
    <property type="protein sequence ID" value="OGLUM04G17670.1"/>
    <property type="gene ID" value="OGLUM04G17670"/>
</dbReference>
<protein>
    <recommendedName>
        <fullName evidence="2">GPI-anchored protein LLG1-like domain-containing protein</fullName>
    </recommendedName>
</protein>
<keyword evidence="4" id="KW-1185">Reference proteome</keyword>
<dbReference type="eggNOG" id="ENOG502R3RN">
    <property type="taxonomic scope" value="Eukaryota"/>
</dbReference>
<feature type="signal peptide" evidence="1">
    <location>
        <begin position="1"/>
        <end position="27"/>
    </location>
</feature>
<evidence type="ECO:0000313" key="3">
    <source>
        <dbReference type="EnsemblPlants" id="OGLUM04G17670.1"/>
    </source>
</evidence>